<reference evidence="3" key="1">
    <citation type="submission" date="2014-03" db="EMBL/GenBank/DDBJ databases">
        <title>The Genome Sequence of Puccinia striiformis f. sp. tritici PST-78.</title>
        <authorList>
            <consortium name="The Broad Institute Genome Sequencing Platform"/>
            <person name="Cuomo C."/>
            <person name="Hulbert S."/>
            <person name="Chen X."/>
            <person name="Walker B."/>
            <person name="Young S.K."/>
            <person name="Zeng Q."/>
            <person name="Gargeya S."/>
            <person name="Fitzgerald M."/>
            <person name="Haas B."/>
            <person name="Abouelleil A."/>
            <person name="Alvarado L."/>
            <person name="Arachchi H.M."/>
            <person name="Berlin A.M."/>
            <person name="Chapman S.B."/>
            <person name="Goldberg J."/>
            <person name="Griggs A."/>
            <person name="Gujja S."/>
            <person name="Hansen M."/>
            <person name="Howarth C."/>
            <person name="Imamovic A."/>
            <person name="Larimer J."/>
            <person name="McCowan C."/>
            <person name="Montmayeur A."/>
            <person name="Murphy C."/>
            <person name="Neiman D."/>
            <person name="Pearson M."/>
            <person name="Priest M."/>
            <person name="Roberts A."/>
            <person name="Saif S."/>
            <person name="Shea T."/>
            <person name="Sisk P."/>
            <person name="Sykes S."/>
            <person name="Wortman J."/>
            <person name="Nusbaum C."/>
            <person name="Birren B."/>
        </authorList>
    </citation>
    <scope>NUCLEOTIDE SEQUENCE [LARGE SCALE GENOMIC DNA]</scope>
    <source>
        <strain evidence="3">race PST-78</strain>
    </source>
</reference>
<keyword evidence="3" id="KW-1185">Reference proteome</keyword>
<name>A0A0L0V4V5_9BASI</name>
<feature type="compositionally biased region" description="Basic and acidic residues" evidence="1">
    <location>
        <begin position="172"/>
        <end position="183"/>
    </location>
</feature>
<accession>A0A0L0V4V5</accession>
<dbReference type="EMBL" id="AJIL01000119">
    <property type="protein sequence ID" value="KNE94345.1"/>
    <property type="molecule type" value="Genomic_DNA"/>
</dbReference>
<evidence type="ECO:0000313" key="3">
    <source>
        <dbReference type="Proteomes" id="UP000054564"/>
    </source>
</evidence>
<proteinExistence type="predicted"/>
<comment type="caution">
    <text evidence="2">The sequence shown here is derived from an EMBL/GenBank/DDBJ whole genome shotgun (WGS) entry which is preliminary data.</text>
</comment>
<evidence type="ECO:0000256" key="1">
    <source>
        <dbReference type="SAM" id="MobiDB-lite"/>
    </source>
</evidence>
<protein>
    <submittedName>
        <fullName evidence="2">Uncharacterized protein</fullName>
    </submittedName>
</protein>
<gene>
    <name evidence="2" type="ORF">PSTG_12370</name>
</gene>
<dbReference type="AlphaFoldDB" id="A0A0L0V4V5"/>
<evidence type="ECO:0000313" key="2">
    <source>
        <dbReference type="EMBL" id="KNE94345.1"/>
    </source>
</evidence>
<feature type="region of interest" description="Disordered" evidence="1">
    <location>
        <begin position="166"/>
        <end position="201"/>
    </location>
</feature>
<sequence length="282" mass="30983">MPWLRQHGHRIDWHKGQFRPATTTIAAVEEALPIPKTPPDESLRPQGTARIIEEGVYASDTPKLPQCKLTTLPFPTDHEATGKHVYFTEIELASATQDVTNTQDKTIIDPFARTCRLLGGHRLSTIEAATEEGGPEVAAWRGHRLSKIEAAAEEGGLEVAAQSELKLQTTTEDTKLRERDNKPRGQKRQVSPTPIVCTRGQDATPVSQALSVVSKTVTPPSRMIGVASARMSWLTSPRISAEAKKDTKTVTAEELVPVCYHGFIGMFHKKAAQRLPPMQTTI</sequence>
<organism evidence="2 3">
    <name type="scientific">Puccinia striiformis f. sp. tritici PST-78</name>
    <dbReference type="NCBI Taxonomy" id="1165861"/>
    <lineage>
        <taxon>Eukaryota</taxon>
        <taxon>Fungi</taxon>
        <taxon>Dikarya</taxon>
        <taxon>Basidiomycota</taxon>
        <taxon>Pucciniomycotina</taxon>
        <taxon>Pucciniomycetes</taxon>
        <taxon>Pucciniales</taxon>
        <taxon>Pucciniaceae</taxon>
        <taxon>Puccinia</taxon>
    </lineage>
</organism>
<dbReference type="Proteomes" id="UP000054564">
    <property type="component" value="Unassembled WGS sequence"/>
</dbReference>